<feature type="non-terminal residue" evidence="2">
    <location>
        <position position="1"/>
    </location>
</feature>
<name>A0AAV5UDT9_9BILA</name>
<organism evidence="2 3">
    <name type="scientific">Pristionchus entomophagus</name>
    <dbReference type="NCBI Taxonomy" id="358040"/>
    <lineage>
        <taxon>Eukaryota</taxon>
        <taxon>Metazoa</taxon>
        <taxon>Ecdysozoa</taxon>
        <taxon>Nematoda</taxon>
        <taxon>Chromadorea</taxon>
        <taxon>Rhabditida</taxon>
        <taxon>Rhabditina</taxon>
        <taxon>Diplogasteromorpha</taxon>
        <taxon>Diplogasteroidea</taxon>
        <taxon>Neodiplogasteridae</taxon>
        <taxon>Pristionchus</taxon>
    </lineage>
</organism>
<dbReference type="Proteomes" id="UP001432027">
    <property type="component" value="Unassembled WGS sequence"/>
</dbReference>
<sequence length="194" mass="21180">PSSRPTTATMLRAALVAATTRLPLKARASTAASGATSRPVALSHQEDNRSSVRREAEFVRDELARLLKSKAIEKAISPRVISLLSVVHGDPTSFLSRALLHTIAEAQKNLLPPSTQLPLSPSEKGVPSRDALSVNAFSDPRLWRSHSLLWCVPPPSMLCQTVAWMRRARAKGVLGLPYWTSHPVFPTLFPPNHT</sequence>
<feature type="region of interest" description="Disordered" evidence="1">
    <location>
        <begin position="27"/>
        <end position="53"/>
    </location>
</feature>
<protein>
    <recommendedName>
        <fullName evidence="4">Ribosomal protein</fullName>
    </recommendedName>
</protein>
<accession>A0AAV5UDT9</accession>
<proteinExistence type="predicted"/>
<comment type="caution">
    <text evidence="2">The sequence shown here is derived from an EMBL/GenBank/DDBJ whole genome shotgun (WGS) entry which is preliminary data.</text>
</comment>
<evidence type="ECO:0000313" key="3">
    <source>
        <dbReference type="Proteomes" id="UP001432027"/>
    </source>
</evidence>
<dbReference type="EMBL" id="BTSX01000006">
    <property type="protein sequence ID" value="GMT05047.1"/>
    <property type="molecule type" value="Genomic_DNA"/>
</dbReference>
<evidence type="ECO:0000313" key="2">
    <source>
        <dbReference type="EMBL" id="GMT05047.1"/>
    </source>
</evidence>
<dbReference type="PANTHER" id="PTHR33435:SF3">
    <property type="entry name" value="PROTEIN CBG21870"/>
    <property type="match status" value="1"/>
</dbReference>
<dbReference type="PANTHER" id="PTHR33435">
    <property type="entry name" value="PROTEIN CBG21870-RELATED"/>
    <property type="match status" value="1"/>
</dbReference>
<evidence type="ECO:0000256" key="1">
    <source>
        <dbReference type="SAM" id="MobiDB-lite"/>
    </source>
</evidence>
<gene>
    <name evidence="2" type="ORF">PENTCL1PPCAC_27221</name>
</gene>
<feature type="compositionally biased region" description="Basic and acidic residues" evidence="1">
    <location>
        <begin position="44"/>
        <end position="53"/>
    </location>
</feature>
<keyword evidence="3" id="KW-1185">Reference proteome</keyword>
<feature type="non-terminal residue" evidence="2">
    <location>
        <position position="194"/>
    </location>
</feature>
<reference evidence="2" key="1">
    <citation type="submission" date="2023-10" db="EMBL/GenBank/DDBJ databases">
        <title>Genome assembly of Pristionchus species.</title>
        <authorList>
            <person name="Yoshida K."/>
            <person name="Sommer R.J."/>
        </authorList>
    </citation>
    <scope>NUCLEOTIDE SEQUENCE</scope>
    <source>
        <strain evidence="2">RS0144</strain>
    </source>
</reference>
<feature type="compositionally biased region" description="Low complexity" evidence="1">
    <location>
        <begin position="27"/>
        <end position="38"/>
    </location>
</feature>
<evidence type="ECO:0008006" key="4">
    <source>
        <dbReference type="Google" id="ProtNLM"/>
    </source>
</evidence>
<dbReference type="AlphaFoldDB" id="A0AAV5UDT9"/>